<dbReference type="EMBL" id="ANJA01000428">
    <property type="protein sequence ID" value="ETO83769.1"/>
    <property type="molecule type" value="Genomic_DNA"/>
</dbReference>
<protein>
    <submittedName>
        <fullName evidence="1">Uncharacterized protein</fullName>
    </submittedName>
</protein>
<dbReference type="Proteomes" id="UP000028582">
    <property type="component" value="Unassembled WGS sequence"/>
</dbReference>
<proteinExistence type="predicted"/>
<accession>A0A081AY08</accession>
<organism evidence="1 2">
    <name type="scientific">Phytophthora nicotianae P1976</name>
    <dbReference type="NCBI Taxonomy" id="1317066"/>
    <lineage>
        <taxon>Eukaryota</taxon>
        <taxon>Sar</taxon>
        <taxon>Stramenopiles</taxon>
        <taxon>Oomycota</taxon>
        <taxon>Peronosporomycetes</taxon>
        <taxon>Peronosporales</taxon>
        <taxon>Peronosporaceae</taxon>
        <taxon>Phytophthora</taxon>
    </lineage>
</organism>
<gene>
    <name evidence="1" type="ORF">F444_02269</name>
</gene>
<evidence type="ECO:0000313" key="2">
    <source>
        <dbReference type="Proteomes" id="UP000028582"/>
    </source>
</evidence>
<reference evidence="1 2" key="1">
    <citation type="submission" date="2013-11" db="EMBL/GenBank/DDBJ databases">
        <title>The Genome Sequence of Phytophthora parasitica P1976.</title>
        <authorList>
            <consortium name="The Broad Institute Genomics Platform"/>
            <person name="Russ C."/>
            <person name="Tyler B."/>
            <person name="Panabieres F."/>
            <person name="Shan W."/>
            <person name="Tripathy S."/>
            <person name="Grunwald N."/>
            <person name="Machado M."/>
            <person name="Johnson C.S."/>
            <person name="Walker B."/>
            <person name="Young S."/>
            <person name="Zeng Q."/>
            <person name="Gargeya S."/>
            <person name="Fitzgerald M."/>
            <person name="Haas B."/>
            <person name="Abouelleil A."/>
            <person name="Allen A.W."/>
            <person name="Alvarado L."/>
            <person name="Arachchi H.M."/>
            <person name="Berlin A.M."/>
            <person name="Chapman S.B."/>
            <person name="Gainer-Dewar J."/>
            <person name="Goldberg J."/>
            <person name="Griggs A."/>
            <person name="Gujja S."/>
            <person name="Hansen M."/>
            <person name="Howarth C."/>
            <person name="Imamovic A."/>
            <person name="Ireland A."/>
            <person name="Larimer J."/>
            <person name="McCowan C."/>
            <person name="Murphy C."/>
            <person name="Pearson M."/>
            <person name="Poon T.W."/>
            <person name="Priest M."/>
            <person name="Roberts A."/>
            <person name="Saif S."/>
            <person name="Shea T."/>
            <person name="Sisk P."/>
            <person name="Sykes S."/>
            <person name="Wortman J."/>
            <person name="Nusbaum C."/>
            <person name="Birren B."/>
        </authorList>
    </citation>
    <scope>NUCLEOTIDE SEQUENCE [LARGE SCALE GENOMIC DNA]</scope>
    <source>
        <strain evidence="1 2">P1976</strain>
    </source>
</reference>
<dbReference type="AlphaFoldDB" id="A0A081AY08"/>
<comment type="caution">
    <text evidence="1">The sequence shown here is derived from an EMBL/GenBank/DDBJ whole genome shotgun (WGS) entry which is preliminary data.</text>
</comment>
<evidence type="ECO:0000313" key="1">
    <source>
        <dbReference type="EMBL" id="ETO83769.1"/>
    </source>
</evidence>
<sequence>MRDPSAVSHKKAQLRAGFKLMRVGTLYHHRFYMYRCTKIWSPK</sequence>
<name>A0A081AY08_PHYNI</name>